<dbReference type="AlphaFoldDB" id="A0A0W0VU10"/>
<name>A0A0W0VU10_9GAMM</name>
<dbReference type="EMBL" id="LNYI01000014">
    <property type="protein sequence ID" value="KTD23477.1"/>
    <property type="molecule type" value="Genomic_DNA"/>
</dbReference>
<dbReference type="RefSeq" id="WP_035915586.1">
    <property type="nucleotide sequence ID" value="NZ_CAAAJD010000014.1"/>
</dbReference>
<gene>
    <name evidence="1" type="ORF">Llan_0848</name>
</gene>
<dbReference type="Pfam" id="PF10116">
    <property type="entry name" value="Host_attach"/>
    <property type="match status" value="1"/>
</dbReference>
<dbReference type="InterPro" id="IPR019291">
    <property type="entry name" value="Host_attachment_protein"/>
</dbReference>
<comment type="caution">
    <text evidence="1">The sequence shown here is derived from an EMBL/GenBank/DDBJ whole genome shotgun (WGS) entry which is preliminary data.</text>
</comment>
<keyword evidence="2" id="KW-1185">Reference proteome</keyword>
<dbReference type="PATRIC" id="fig|45067.4.peg.878"/>
<evidence type="ECO:0000313" key="2">
    <source>
        <dbReference type="Proteomes" id="UP000054869"/>
    </source>
</evidence>
<dbReference type="eggNOG" id="COG5622">
    <property type="taxonomic scope" value="Bacteria"/>
</dbReference>
<reference evidence="1 2" key="1">
    <citation type="submission" date="2015-11" db="EMBL/GenBank/DDBJ databases">
        <title>Genomic analysis of 38 Legionella species identifies large and diverse effector repertoires.</title>
        <authorList>
            <person name="Burstein D."/>
            <person name="Amaro F."/>
            <person name="Zusman T."/>
            <person name="Lifshitz Z."/>
            <person name="Cohen O."/>
            <person name="Gilbert J.A."/>
            <person name="Pupko T."/>
            <person name="Shuman H.A."/>
            <person name="Segal G."/>
        </authorList>
    </citation>
    <scope>NUCLEOTIDE SEQUENCE [LARGE SCALE GENOMIC DNA]</scope>
    <source>
        <strain evidence="1 2">ATCC 49751</strain>
    </source>
</reference>
<organism evidence="1 2">
    <name type="scientific">Legionella lansingensis</name>
    <dbReference type="NCBI Taxonomy" id="45067"/>
    <lineage>
        <taxon>Bacteria</taxon>
        <taxon>Pseudomonadati</taxon>
        <taxon>Pseudomonadota</taxon>
        <taxon>Gammaproteobacteria</taxon>
        <taxon>Legionellales</taxon>
        <taxon>Legionellaceae</taxon>
        <taxon>Legionella</taxon>
    </lineage>
</organism>
<protein>
    <recommendedName>
        <fullName evidence="3">Protein required for attachment to host cells</fullName>
    </recommendedName>
</protein>
<accession>A0A0W0VU10</accession>
<proteinExistence type="predicted"/>
<sequence>MKWIVTANTNQCRIYDYEQKSHELKLIKEINSPKSKLKTSELVAGKPGRYKARGPIGGTYTQETLPEEVQINKFARAVASELDEARNHHDYDELVFIMAPEMDGLLLHHLNKNVKAMIKKNIQKNMMHLNQNELLDYLNEKLKRFH</sequence>
<dbReference type="Proteomes" id="UP000054869">
    <property type="component" value="Unassembled WGS sequence"/>
</dbReference>
<evidence type="ECO:0008006" key="3">
    <source>
        <dbReference type="Google" id="ProtNLM"/>
    </source>
</evidence>
<evidence type="ECO:0000313" key="1">
    <source>
        <dbReference type="EMBL" id="KTD23477.1"/>
    </source>
</evidence>
<dbReference type="STRING" id="45067.Llan_0848"/>
<dbReference type="OrthoDB" id="5647945at2"/>